<dbReference type="SUPFAM" id="SSF51971">
    <property type="entry name" value="Nucleotide-binding domain"/>
    <property type="match status" value="1"/>
</dbReference>
<gene>
    <name evidence="1" type="ORF">METZ01_LOCUS510536</name>
</gene>
<evidence type="ECO:0008006" key="2">
    <source>
        <dbReference type="Google" id="ProtNLM"/>
    </source>
</evidence>
<dbReference type="Gene3D" id="3.50.50.60">
    <property type="entry name" value="FAD/NAD(P)-binding domain"/>
    <property type="match status" value="1"/>
</dbReference>
<feature type="non-terminal residue" evidence="1">
    <location>
        <position position="51"/>
    </location>
</feature>
<dbReference type="AlphaFoldDB" id="A0A383EL83"/>
<organism evidence="1">
    <name type="scientific">marine metagenome</name>
    <dbReference type="NCBI Taxonomy" id="408172"/>
    <lineage>
        <taxon>unclassified sequences</taxon>
        <taxon>metagenomes</taxon>
        <taxon>ecological metagenomes</taxon>
    </lineage>
</organism>
<dbReference type="InterPro" id="IPR036188">
    <property type="entry name" value="FAD/NAD-bd_sf"/>
</dbReference>
<sequence length="51" mass="5175">MIVGSSNSIHIAGGGPAGLTAAIQLKKAGFDPVIFEKECKVGAGCHEDYEG</sequence>
<protein>
    <recommendedName>
        <fullName evidence="2">FAD/NAD(P)-binding domain-containing protein</fullName>
    </recommendedName>
</protein>
<accession>A0A383EL83</accession>
<reference evidence="1" key="1">
    <citation type="submission" date="2018-05" db="EMBL/GenBank/DDBJ databases">
        <authorList>
            <person name="Lanie J.A."/>
            <person name="Ng W.-L."/>
            <person name="Kazmierczak K.M."/>
            <person name="Andrzejewski T.M."/>
            <person name="Davidsen T.M."/>
            <person name="Wayne K.J."/>
            <person name="Tettelin H."/>
            <person name="Glass J.I."/>
            <person name="Rusch D."/>
            <person name="Podicherti R."/>
            <person name="Tsui H.-C.T."/>
            <person name="Winkler M.E."/>
        </authorList>
    </citation>
    <scope>NUCLEOTIDE SEQUENCE</scope>
</reference>
<dbReference type="Pfam" id="PF13450">
    <property type="entry name" value="NAD_binding_8"/>
    <property type="match status" value="1"/>
</dbReference>
<dbReference type="EMBL" id="UINC01226976">
    <property type="protein sequence ID" value="SVE57682.1"/>
    <property type="molecule type" value="Genomic_DNA"/>
</dbReference>
<name>A0A383EL83_9ZZZZ</name>
<proteinExistence type="predicted"/>
<evidence type="ECO:0000313" key="1">
    <source>
        <dbReference type="EMBL" id="SVE57682.1"/>
    </source>
</evidence>